<name>A0A2V1GNW8_9GAMM</name>
<feature type="binding site" evidence="8">
    <location>
        <position position="405"/>
    </location>
    <ligand>
        <name>[4Fe-4S] cluster</name>
        <dbReference type="ChEBI" id="CHEBI:49883"/>
        <label>1</label>
    </ligand>
</feature>
<keyword evidence="8" id="KW-1003">Cell membrane</keyword>
<dbReference type="GO" id="GO:0009055">
    <property type="term" value="F:electron transfer activity"/>
    <property type="evidence" value="ECO:0007669"/>
    <property type="project" value="InterPro"/>
</dbReference>
<keyword evidence="1 8" id="KW-0813">Transport</keyword>
<comment type="caution">
    <text evidence="12">The sequence shown here is derived from an EMBL/GenBank/DDBJ whole genome shotgun (WGS) entry which is preliminary data.</text>
</comment>
<feature type="coiled-coil region" evidence="9">
    <location>
        <begin position="924"/>
        <end position="969"/>
    </location>
</feature>
<evidence type="ECO:0000256" key="3">
    <source>
        <dbReference type="ARBA" id="ARBA00022723"/>
    </source>
</evidence>
<comment type="similarity">
    <text evidence="8">Belongs to the 4Fe4S bacterial-type ferredoxin family. RnfC subfamily.</text>
</comment>
<dbReference type="InterPro" id="IPR010208">
    <property type="entry name" value="Ion_transpt_RnfC/RsxC"/>
</dbReference>
<protein>
    <recommendedName>
        <fullName evidence="8">Ion-translocating oxidoreductase complex subunit C</fullName>
        <ecNumber evidence="8">7.-.-.-</ecNumber>
    </recommendedName>
    <alternativeName>
        <fullName evidence="8">Rnf electron transport complex subunit C</fullName>
    </alternativeName>
</protein>
<dbReference type="Proteomes" id="UP000244906">
    <property type="component" value="Unassembled WGS sequence"/>
</dbReference>
<dbReference type="InterPro" id="IPR011538">
    <property type="entry name" value="Nuo51_FMN-bd"/>
</dbReference>
<gene>
    <name evidence="8" type="primary">rnfC</name>
    <name evidence="12" type="ORF">DC094_19975</name>
</gene>
<feature type="coiled-coil region" evidence="9">
    <location>
        <begin position="854"/>
        <end position="888"/>
    </location>
</feature>
<keyword evidence="5 8" id="KW-0249">Electron transport</keyword>
<dbReference type="Gene3D" id="3.40.50.11540">
    <property type="entry name" value="NADH-ubiquinone oxidoreductase 51kDa subunit"/>
    <property type="match status" value="1"/>
</dbReference>
<feature type="domain" description="4Fe-4S ferredoxin-type" evidence="11">
    <location>
        <begin position="389"/>
        <end position="419"/>
    </location>
</feature>
<evidence type="ECO:0000256" key="1">
    <source>
        <dbReference type="ARBA" id="ARBA00022448"/>
    </source>
</evidence>
<evidence type="ECO:0000259" key="11">
    <source>
        <dbReference type="PROSITE" id="PS51379"/>
    </source>
</evidence>
<dbReference type="Pfam" id="PF12838">
    <property type="entry name" value="Fer4_7"/>
    <property type="match status" value="1"/>
</dbReference>
<comment type="function">
    <text evidence="8">Part of a membrane-bound complex that couples electron transfer with translocation of ions across the membrane.</text>
</comment>
<feature type="region of interest" description="Disordered" evidence="10">
    <location>
        <begin position="1"/>
        <end position="21"/>
    </location>
</feature>
<organism evidence="12 13">
    <name type="scientific">Pelagibaculum spongiae</name>
    <dbReference type="NCBI Taxonomy" id="2080658"/>
    <lineage>
        <taxon>Bacteria</taxon>
        <taxon>Pseudomonadati</taxon>
        <taxon>Pseudomonadota</taxon>
        <taxon>Gammaproteobacteria</taxon>
        <taxon>Oceanospirillales</taxon>
        <taxon>Pelagibaculum</taxon>
    </lineage>
</organism>
<dbReference type="AlphaFoldDB" id="A0A2V1GNW8"/>
<dbReference type="PANTHER" id="PTHR43034:SF2">
    <property type="entry name" value="ION-TRANSLOCATING OXIDOREDUCTASE COMPLEX SUBUNIT C"/>
    <property type="match status" value="1"/>
</dbReference>
<dbReference type="PANTHER" id="PTHR43034">
    <property type="entry name" value="ION-TRANSLOCATING OXIDOREDUCTASE COMPLEX SUBUNIT C"/>
    <property type="match status" value="1"/>
</dbReference>
<keyword evidence="3 8" id="KW-0479">Metal-binding</keyword>
<dbReference type="GO" id="GO:0005886">
    <property type="term" value="C:plasma membrane"/>
    <property type="evidence" value="ECO:0007669"/>
    <property type="project" value="UniProtKB-SubCell"/>
</dbReference>
<proteinExistence type="inferred from homology"/>
<dbReference type="GO" id="GO:0022900">
    <property type="term" value="P:electron transport chain"/>
    <property type="evidence" value="ECO:0007669"/>
    <property type="project" value="UniProtKB-UniRule"/>
</dbReference>
<dbReference type="GO" id="GO:0051539">
    <property type="term" value="F:4 iron, 4 sulfur cluster binding"/>
    <property type="evidence" value="ECO:0007669"/>
    <property type="project" value="UniProtKB-KW"/>
</dbReference>
<reference evidence="12 13" key="1">
    <citation type="submission" date="2018-04" db="EMBL/GenBank/DDBJ databases">
        <title>Thalassorhabdus spongiae gen. nov., sp. nov., isolated from a marine sponge in South-West Iceland.</title>
        <authorList>
            <person name="Knobloch S."/>
            <person name="Daussin A."/>
            <person name="Johannsson R."/>
            <person name="Marteinsson V.T."/>
        </authorList>
    </citation>
    <scope>NUCLEOTIDE SEQUENCE [LARGE SCALE GENOMIC DNA]</scope>
    <source>
        <strain evidence="12 13">Hp12</strain>
    </source>
</reference>
<evidence type="ECO:0000313" key="13">
    <source>
        <dbReference type="Proteomes" id="UP000244906"/>
    </source>
</evidence>
<dbReference type="InterPro" id="IPR037225">
    <property type="entry name" value="Nuo51_FMN-bd_sf"/>
</dbReference>
<dbReference type="EC" id="7.-.-.-" evidence="8"/>
<evidence type="ECO:0000256" key="10">
    <source>
        <dbReference type="SAM" id="MobiDB-lite"/>
    </source>
</evidence>
<evidence type="ECO:0000256" key="5">
    <source>
        <dbReference type="ARBA" id="ARBA00022982"/>
    </source>
</evidence>
<dbReference type="Pfam" id="PF13375">
    <property type="entry name" value="RnfC_N"/>
    <property type="match status" value="1"/>
</dbReference>
<evidence type="ECO:0000256" key="8">
    <source>
        <dbReference type="HAMAP-Rule" id="MF_00461"/>
    </source>
</evidence>
<comment type="subcellular location">
    <subcellularLocation>
        <location evidence="8">Cell inner membrane</location>
        <topology evidence="8">Peripheral membrane protein</topology>
    </subcellularLocation>
</comment>
<dbReference type="InterPro" id="IPR017900">
    <property type="entry name" value="4Fe4S_Fe_S_CS"/>
</dbReference>
<feature type="binding site" evidence="8">
    <location>
        <position position="399"/>
    </location>
    <ligand>
        <name>[4Fe-4S] cluster</name>
        <dbReference type="ChEBI" id="CHEBI:49883"/>
        <label>1</label>
    </ligand>
</feature>
<dbReference type="PROSITE" id="PS51379">
    <property type="entry name" value="4FE4S_FER_2"/>
    <property type="match status" value="2"/>
</dbReference>
<dbReference type="HAMAP" id="MF_00461">
    <property type="entry name" value="RsxC_RnfC"/>
    <property type="match status" value="1"/>
</dbReference>
<feature type="binding site" evidence="8">
    <location>
        <position position="444"/>
    </location>
    <ligand>
        <name>[4Fe-4S] cluster</name>
        <dbReference type="ChEBI" id="CHEBI:49883"/>
        <label>2</label>
    </ligand>
</feature>
<evidence type="ECO:0000256" key="9">
    <source>
        <dbReference type="SAM" id="Coils"/>
    </source>
</evidence>
<feature type="binding site" evidence="8">
    <location>
        <position position="409"/>
    </location>
    <ligand>
        <name>[4Fe-4S] cluster</name>
        <dbReference type="ChEBI" id="CHEBI:49883"/>
        <label>2</label>
    </ligand>
</feature>
<evidence type="ECO:0000256" key="7">
    <source>
        <dbReference type="ARBA" id="ARBA00023014"/>
    </source>
</evidence>
<keyword evidence="8" id="KW-1278">Translocase</keyword>
<comment type="cofactor">
    <cofactor evidence="8">
        <name>[4Fe-4S] cluster</name>
        <dbReference type="ChEBI" id="CHEBI:49883"/>
    </cofactor>
    <text evidence="8">Binds 2 [4Fe-4S] clusters per subunit.</text>
</comment>
<keyword evidence="4 8" id="KW-0677">Repeat</keyword>
<dbReference type="Pfam" id="PF01512">
    <property type="entry name" value="Complex1_51K"/>
    <property type="match status" value="1"/>
</dbReference>
<dbReference type="NCBIfam" id="TIGR01945">
    <property type="entry name" value="rnfC"/>
    <property type="match status" value="1"/>
</dbReference>
<sequence length="979" mass="103759">MAVAIAGTDLPKTRHDPGEANMSQQLSPIKLHKFHGGIHPAQQKHLSNGKASEIAGMPDRLLLPLKPQIGNPAKPLVAIGDKVIGGQVIAEASGPISLPVIAPTSGQIQAIEDHPMPTPAGIRGKCFVLIPDGSDQQLALQPIDDYANQDRNVLLDRIRQSGIAGMGGAGFPTSVKLKGLPQHPISTLIINGAECEPYITSDDLLMRERTLDMLRGIEIMQHLSGAETVLLAVEDNKPLAITAIQTALAQLNNSAFAQVTIPTLYPSGGEKQLIKILTGKEVPSGKLPAELGVVVQNVATAAAVYDAIVIGKPLTRRYITVTGEAIKSPGNYITLLGTPTDWLLTRAKADYQKVSRLVMGGPMMGFAVKDTDTPLTQTSNCIIAATEQEMPSQESAMPCIRCGQCAEVCPANLLPQQLFWFAQSKSFEKSQAHNLFDCIECGACAWVCPSNIPLVQYYRYSKNEIRVLQVEKDKAEHAKMRHDQREARIELEKQQKAEKHRLMAEKRKAQLAAKTAAEEAAASGDTSSIESAPLDSASLDPVAAALARTKAKKAAAANAGVSPGKLKTELAIARTKLKKVQRELDKAKDAGQALTDAEAAVATAQSAVAAKEQQLASAIQQTEKDNAPDLKALKTAASIARTKAKKAVKAAEEAESEARDDAQQLGRFALDAQQKADKAIKEYEAAEKLQPQDSPEVDLKLLKSAAAIARTKAKKAAKMADDAQATNAGNAPALKKAADLMQNKADVATKAFEDAEKSQLQLQPKSPAAPVAAGADLKQLKIAAAIARTKAKKATKLADEAEAENADNASELRKLAIDAQQKSDQSDKALNAAQAVPAATDKAAVDLKPLKIAAAIARTKAKKTTKLADEAEAENADNAAELRKLAIDAQQKSDQADQALNAAQPSPVVADKPAVDIKAFKVAAAIARTKAKKAAKLADEAEAENADNAAELRKLAIEAENKALAANKKLEAETTAMES</sequence>
<feature type="domain" description="4Fe-4S ferredoxin-type" evidence="11">
    <location>
        <begin position="429"/>
        <end position="458"/>
    </location>
</feature>
<accession>A0A2V1GNW8</accession>
<keyword evidence="6 8" id="KW-0408">Iron</keyword>
<evidence type="ECO:0000256" key="4">
    <source>
        <dbReference type="ARBA" id="ARBA00022737"/>
    </source>
</evidence>
<feature type="coiled-coil region" evidence="9">
    <location>
        <begin position="570"/>
        <end position="689"/>
    </location>
</feature>
<keyword evidence="7 8" id="KW-0411">Iron-sulfur</keyword>
<dbReference type="SUPFAM" id="SSF142019">
    <property type="entry name" value="Nqo1 FMN-binding domain-like"/>
    <property type="match status" value="1"/>
</dbReference>
<evidence type="ECO:0000256" key="2">
    <source>
        <dbReference type="ARBA" id="ARBA00022485"/>
    </source>
</evidence>
<dbReference type="InterPro" id="IPR026902">
    <property type="entry name" value="RnfC_N"/>
</dbReference>
<dbReference type="EMBL" id="QDDL01000013">
    <property type="protein sequence ID" value="PVZ64342.1"/>
    <property type="molecule type" value="Genomic_DNA"/>
</dbReference>
<feature type="binding site" evidence="8">
    <location>
        <position position="402"/>
    </location>
    <ligand>
        <name>[4Fe-4S] cluster</name>
        <dbReference type="ChEBI" id="CHEBI:49883"/>
        <label>1</label>
    </ligand>
</feature>
<dbReference type="PROSITE" id="PS00198">
    <property type="entry name" value="4FE4S_FER_1"/>
    <property type="match status" value="1"/>
</dbReference>
<keyword evidence="8" id="KW-0997">Cell inner membrane</keyword>
<feature type="binding site" evidence="8">
    <location>
        <position position="438"/>
    </location>
    <ligand>
        <name>[4Fe-4S] cluster</name>
        <dbReference type="ChEBI" id="CHEBI:49883"/>
        <label>2</label>
    </ligand>
</feature>
<keyword evidence="9" id="KW-0175">Coiled coil</keyword>
<dbReference type="GO" id="GO:0046872">
    <property type="term" value="F:metal ion binding"/>
    <property type="evidence" value="ECO:0007669"/>
    <property type="project" value="UniProtKB-KW"/>
</dbReference>
<keyword evidence="2 8" id="KW-0004">4Fe-4S</keyword>
<dbReference type="SUPFAM" id="SSF46548">
    <property type="entry name" value="alpha-helical ferredoxin"/>
    <property type="match status" value="1"/>
</dbReference>
<keyword evidence="13" id="KW-1185">Reference proteome</keyword>
<feature type="binding site" evidence="8">
    <location>
        <position position="441"/>
    </location>
    <ligand>
        <name>[4Fe-4S] cluster</name>
        <dbReference type="ChEBI" id="CHEBI:49883"/>
        <label>2</label>
    </ligand>
</feature>
<comment type="subunit">
    <text evidence="8">The complex is composed of six subunits: RnfA, RnfB, RnfC, RnfD, RnfE and RnfG.</text>
</comment>
<keyword evidence="8" id="KW-0472">Membrane</keyword>
<dbReference type="NCBIfam" id="NF003454">
    <property type="entry name" value="PRK05035.1"/>
    <property type="match status" value="1"/>
</dbReference>
<evidence type="ECO:0000256" key="6">
    <source>
        <dbReference type="ARBA" id="ARBA00023004"/>
    </source>
</evidence>
<dbReference type="Gene3D" id="3.30.70.20">
    <property type="match status" value="1"/>
</dbReference>
<feature type="binding site" evidence="8">
    <location>
        <position position="448"/>
    </location>
    <ligand>
        <name>[4Fe-4S] cluster</name>
        <dbReference type="ChEBI" id="CHEBI:49883"/>
        <label>1</label>
    </ligand>
</feature>
<evidence type="ECO:0000313" key="12">
    <source>
        <dbReference type="EMBL" id="PVZ64342.1"/>
    </source>
</evidence>
<dbReference type="InterPro" id="IPR017896">
    <property type="entry name" value="4Fe4S_Fe-S-bd"/>
</dbReference>
<feature type="coiled-coil region" evidence="9">
    <location>
        <begin position="784"/>
        <end position="818"/>
    </location>
</feature>